<evidence type="ECO:0000313" key="9">
    <source>
        <dbReference type="EnsemblMetazoa" id="XP_020892409.2"/>
    </source>
</evidence>
<feature type="transmembrane region" description="Helical" evidence="7">
    <location>
        <begin position="237"/>
        <end position="259"/>
    </location>
</feature>
<evidence type="ECO:0000256" key="7">
    <source>
        <dbReference type="SAM" id="Phobius"/>
    </source>
</evidence>
<evidence type="ECO:0000256" key="5">
    <source>
        <dbReference type="ARBA" id="ARBA00023136"/>
    </source>
</evidence>
<feature type="transmembrane region" description="Helical" evidence="7">
    <location>
        <begin position="279"/>
        <end position="299"/>
    </location>
</feature>
<dbReference type="Gene3D" id="1.20.1250.20">
    <property type="entry name" value="MFS general substrate transporter like domains"/>
    <property type="match status" value="2"/>
</dbReference>
<keyword evidence="2" id="KW-0813">Transport</keyword>
<feature type="transmembrane region" description="Helical" evidence="7">
    <location>
        <begin position="174"/>
        <end position="197"/>
    </location>
</feature>
<keyword evidence="10" id="KW-1185">Reference proteome</keyword>
<proteinExistence type="predicted"/>
<evidence type="ECO:0000313" key="10">
    <source>
        <dbReference type="Proteomes" id="UP000887567"/>
    </source>
</evidence>
<organism evidence="9 10">
    <name type="scientific">Exaiptasia diaphana</name>
    <name type="common">Tropical sea anemone</name>
    <name type="synonym">Aiptasia pulchella</name>
    <dbReference type="NCBI Taxonomy" id="2652724"/>
    <lineage>
        <taxon>Eukaryota</taxon>
        <taxon>Metazoa</taxon>
        <taxon>Cnidaria</taxon>
        <taxon>Anthozoa</taxon>
        <taxon>Hexacorallia</taxon>
        <taxon>Actiniaria</taxon>
        <taxon>Aiptasiidae</taxon>
        <taxon>Exaiptasia</taxon>
    </lineage>
</organism>
<protein>
    <recommendedName>
        <fullName evidence="8">Major facilitator superfamily (MFS) profile domain-containing protein</fullName>
    </recommendedName>
</protein>
<feature type="transmembrane region" description="Helical" evidence="7">
    <location>
        <begin position="209"/>
        <end position="230"/>
    </location>
</feature>
<evidence type="ECO:0000256" key="6">
    <source>
        <dbReference type="SAM" id="MobiDB-lite"/>
    </source>
</evidence>
<feature type="transmembrane region" description="Helical" evidence="7">
    <location>
        <begin position="337"/>
        <end position="356"/>
    </location>
</feature>
<dbReference type="GeneID" id="110231703"/>
<evidence type="ECO:0000256" key="3">
    <source>
        <dbReference type="ARBA" id="ARBA00022692"/>
    </source>
</evidence>
<accession>A0A913WQ54</accession>
<dbReference type="OrthoDB" id="497880at2759"/>
<dbReference type="PROSITE" id="PS50850">
    <property type="entry name" value="MFS"/>
    <property type="match status" value="1"/>
</dbReference>
<sequence>MRRPSFTRQISSEQRTPDPVEGRKQERGDSEPVAVDEGKNPEQEAQPQRILSSTRKKLTVVCLAIVYFATCAAFSILSPFFPTEAKSKGASGTVVGLIFGSYSLVNFIVSPFFGKMLPKVGARFGITCGLLLMGGGELLFGFVDSMPSGTVYIVFCFLLRIVSAIGGSMSDTAIFAIVAGEFPDNLGAVMVIILYLIEYINNTFLGGFKLPFLVLGGLVLLTLPMAMFVLPITVCEIILIFFLWIGSCIILSGIILGFLDPTLSPHISTFGLNPSQIGLMFLLIGAVYAFTAPLVGWVGDKTGRTRTLITLGIVFSVFGYLLLGPSPLLTFLPKRQVWLAAVSLIMLGLAISFYLVPVMPDMMITARRNGLPDDIRTHGILSGIFGALISVGYV</sequence>
<feature type="transmembrane region" description="Helical" evidence="7">
    <location>
        <begin position="58"/>
        <end position="81"/>
    </location>
</feature>
<feature type="domain" description="Major facilitator superfamily (MFS) profile" evidence="8">
    <location>
        <begin position="241"/>
        <end position="394"/>
    </location>
</feature>
<feature type="transmembrane region" description="Helical" evidence="7">
    <location>
        <begin position="120"/>
        <end position="143"/>
    </location>
</feature>
<feature type="compositionally biased region" description="Polar residues" evidence="6">
    <location>
        <begin position="1"/>
        <end position="14"/>
    </location>
</feature>
<dbReference type="RefSeq" id="XP_020892409.2">
    <property type="nucleotide sequence ID" value="XM_021036750.2"/>
</dbReference>
<reference evidence="9" key="1">
    <citation type="submission" date="2022-11" db="UniProtKB">
        <authorList>
            <consortium name="EnsemblMetazoa"/>
        </authorList>
    </citation>
    <scope>IDENTIFICATION</scope>
</reference>
<dbReference type="KEGG" id="epa:110231703"/>
<dbReference type="Proteomes" id="UP000887567">
    <property type="component" value="Unplaced"/>
</dbReference>
<name>A0A913WQ54_EXADI</name>
<feature type="transmembrane region" description="Helical" evidence="7">
    <location>
        <begin position="149"/>
        <end position="167"/>
    </location>
</feature>
<dbReference type="PANTHER" id="PTHR23506:SF26">
    <property type="entry name" value="MFS-TYPE TRANSPORTER SLC18B1"/>
    <property type="match status" value="1"/>
</dbReference>
<evidence type="ECO:0000256" key="2">
    <source>
        <dbReference type="ARBA" id="ARBA00022448"/>
    </source>
</evidence>
<dbReference type="EnsemblMetazoa" id="XM_021036750.2">
    <property type="protein sequence ID" value="XP_020892409.2"/>
    <property type="gene ID" value="LOC110231703"/>
</dbReference>
<comment type="subcellular location">
    <subcellularLocation>
        <location evidence="1">Membrane</location>
        <topology evidence="1">Multi-pass membrane protein</topology>
    </subcellularLocation>
</comment>
<feature type="transmembrane region" description="Helical" evidence="7">
    <location>
        <begin position="93"/>
        <end position="113"/>
    </location>
</feature>
<keyword evidence="4 7" id="KW-1133">Transmembrane helix</keyword>
<dbReference type="GO" id="GO:0016020">
    <property type="term" value="C:membrane"/>
    <property type="evidence" value="ECO:0007669"/>
    <property type="project" value="UniProtKB-SubCell"/>
</dbReference>
<keyword evidence="3 7" id="KW-0812">Transmembrane</keyword>
<evidence type="ECO:0000259" key="8">
    <source>
        <dbReference type="PROSITE" id="PS50850"/>
    </source>
</evidence>
<dbReference type="InterPro" id="IPR020846">
    <property type="entry name" value="MFS_dom"/>
</dbReference>
<dbReference type="AlphaFoldDB" id="A0A913WQ54"/>
<dbReference type="SUPFAM" id="SSF103473">
    <property type="entry name" value="MFS general substrate transporter"/>
    <property type="match status" value="1"/>
</dbReference>
<feature type="transmembrane region" description="Helical" evidence="7">
    <location>
        <begin position="311"/>
        <end position="331"/>
    </location>
</feature>
<dbReference type="InterPro" id="IPR011701">
    <property type="entry name" value="MFS"/>
</dbReference>
<feature type="compositionally biased region" description="Basic and acidic residues" evidence="6">
    <location>
        <begin position="15"/>
        <end position="42"/>
    </location>
</feature>
<feature type="region of interest" description="Disordered" evidence="6">
    <location>
        <begin position="1"/>
        <end position="49"/>
    </location>
</feature>
<dbReference type="InterPro" id="IPR050930">
    <property type="entry name" value="MFS_Vesicular_Transporter"/>
</dbReference>
<evidence type="ECO:0000256" key="1">
    <source>
        <dbReference type="ARBA" id="ARBA00004141"/>
    </source>
</evidence>
<dbReference type="PANTHER" id="PTHR23506">
    <property type="entry name" value="GH10249P"/>
    <property type="match status" value="1"/>
</dbReference>
<dbReference type="Pfam" id="PF07690">
    <property type="entry name" value="MFS_1"/>
    <property type="match status" value="2"/>
</dbReference>
<dbReference type="GO" id="GO:0022857">
    <property type="term" value="F:transmembrane transporter activity"/>
    <property type="evidence" value="ECO:0007669"/>
    <property type="project" value="InterPro"/>
</dbReference>
<evidence type="ECO:0000256" key="4">
    <source>
        <dbReference type="ARBA" id="ARBA00022989"/>
    </source>
</evidence>
<dbReference type="InterPro" id="IPR036259">
    <property type="entry name" value="MFS_trans_sf"/>
</dbReference>
<keyword evidence="5 7" id="KW-0472">Membrane</keyword>
<dbReference type="OMA" id="YFFIAIC"/>